<gene>
    <name evidence="1" type="ORF">WMSIL1_LOCUS14260</name>
</gene>
<name>A0A564ZC22_HYMDI</name>
<keyword evidence="2" id="KW-1185">Reference proteome</keyword>
<dbReference type="AlphaFoldDB" id="A0A564ZC22"/>
<organism evidence="1 2">
    <name type="scientific">Hymenolepis diminuta</name>
    <name type="common">Rat tapeworm</name>
    <dbReference type="NCBI Taxonomy" id="6216"/>
    <lineage>
        <taxon>Eukaryota</taxon>
        <taxon>Metazoa</taxon>
        <taxon>Spiralia</taxon>
        <taxon>Lophotrochozoa</taxon>
        <taxon>Platyhelminthes</taxon>
        <taxon>Cestoda</taxon>
        <taxon>Eucestoda</taxon>
        <taxon>Cyclophyllidea</taxon>
        <taxon>Hymenolepididae</taxon>
        <taxon>Hymenolepis</taxon>
    </lineage>
</organism>
<sequence>MKCLSKRESRLMPSYNHVNPSPNLLKLINSDVGFLLLSEKLEQIRKIFARSSLKSTALAE</sequence>
<evidence type="ECO:0000313" key="2">
    <source>
        <dbReference type="Proteomes" id="UP000321570"/>
    </source>
</evidence>
<evidence type="ECO:0000313" key="1">
    <source>
        <dbReference type="EMBL" id="VUZ56929.1"/>
    </source>
</evidence>
<dbReference type="EMBL" id="CABIJS010000708">
    <property type="protein sequence ID" value="VUZ56929.1"/>
    <property type="molecule type" value="Genomic_DNA"/>
</dbReference>
<reference evidence="1 2" key="1">
    <citation type="submission" date="2019-07" db="EMBL/GenBank/DDBJ databases">
        <authorList>
            <person name="Jastrzebski P J."/>
            <person name="Paukszto L."/>
            <person name="Jastrzebski P J."/>
        </authorList>
    </citation>
    <scope>NUCLEOTIDE SEQUENCE [LARGE SCALE GENOMIC DNA]</scope>
    <source>
        <strain evidence="1 2">WMS-il1</strain>
    </source>
</reference>
<dbReference type="Proteomes" id="UP000321570">
    <property type="component" value="Unassembled WGS sequence"/>
</dbReference>
<protein>
    <submittedName>
        <fullName evidence="1">Uncharacterized protein</fullName>
    </submittedName>
</protein>
<accession>A0A564ZC22</accession>
<proteinExistence type="predicted"/>